<organism evidence="2 3">
    <name type="scientific">Aaosphaeria arxii CBS 175.79</name>
    <dbReference type="NCBI Taxonomy" id="1450172"/>
    <lineage>
        <taxon>Eukaryota</taxon>
        <taxon>Fungi</taxon>
        <taxon>Dikarya</taxon>
        <taxon>Ascomycota</taxon>
        <taxon>Pezizomycotina</taxon>
        <taxon>Dothideomycetes</taxon>
        <taxon>Pleosporomycetidae</taxon>
        <taxon>Pleosporales</taxon>
        <taxon>Pleosporales incertae sedis</taxon>
        <taxon>Aaosphaeria</taxon>
    </lineage>
</organism>
<dbReference type="GeneID" id="54292215"/>
<keyword evidence="3" id="KW-1185">Reference proteome</keyword>
<dbReference type="RefSeq" id="XP_033376910.1">
    <property type="nucleotide sequence ID" value="XM_033534818.1"/>
</dbReference>
<feature type="transmembrane region" description="Helical" evidence="1">
    <location>
        <begin position="57"/>
        <end position="73"/>
    </location>
</feature>
<keyword evidence="1" id="KW-0812">Transmembrane</keyword>
<evidence type="ECO:0000313" key="2">
    <source>
        <dbReference type="EMBL" id="KAF2008571.1"/>
    </source>
</evidence>
<protein>
    <submittedName>
        <fullName evidence="2">Uncharacterized protein</fullName>
    </submittedName>
</protein>
<dbReference type="Proteomes" id="UP000799778">
    <property type="component" value="Unassembled WGS sequence"/>
</dbReference>
<feature type="transmembrane region" description="Helical" evidence="1">
    <location>
        <begin position="28"/>
        <end position="50"/>
    </location>
</feature>
<sequence length="74" mass="8562">MACDSSASFSDNSERILMGFARVGSNPTLVNIFTIFFFCLFGRTFFFLLVHLQEDSCRFLRLVLFFICLIFTIN</sequence>
<evidence type="ECO:0000313" key="3">
    <source>
        <dbReference type="Proteomes" id="UP000799778"/>
    </source>
</evidence>
<dbReference type="AlphaFoldDB" id="A0A6A5X6P9"/>
<dbReference type="EMBL" id="ML978082">
    <property type="protein sequence ID" value="KAF2008571.1"/>
    <property type="molecule type" value="Genomic_DNA"/>
</dbReference>
<reference evidence="2" key="1">
    <citation type="journal article" date="2020" name="Stud. Mycol.">
        <title>101 Dothideomycetes genomes: a test case for predicting lifestyles and emergence of pathogens.</title>
        <authorList>
            <person name="Haridas S."/>
            <person name="Albert R."/>
            <person name="Binder M."/>
            <person name="Bloem J."/>
            <person name="Labutti K."/>
            <person name="Salamov A."/>
            <person name="Andreopoulos B."/>
            <person name="Baker S."/>
            <person name="Barry K."/>
            <person name="Bills G."/>
            <person name="Bluhm B."/>
            <person name="Cannon C."/>
            <person name="Castanera R."/>
            <person name="Culley D."/>
            <person name="Daum C."/>
            <person name="Ezra D."/>
            <person name="Gonzalez J."/>
            <person name="Henrissat B."/>
            <person name="Kuo A."/>
            <person name="Liang C."/>
            <person name="Lipzen A."/>
            <person name="Lutzoni F."/>
            <person name="Magnuson J."/>
            <person name="Mondo S."/>
            <person name="Nolan M."/>
            <person name="Ohm R."/>
            <person name="Pangilinan J."/>
            <person name="Park H.-J."/>
            <person name="Ramirez L."/>
            <person name="Alfaro M."/>
            <person name="Sun H."/>
            <person name="Tritt A."/>
            <person name="Yoshinaga Y."/>
            <person name="Zwiers L.-H."/>
            <person name="Turgeon B."/>
            <person name="Goodwin S."/>
            <person name="Spatafora J."/>
            <person name="Crous P."/>
            <person name="Grigoriev I."/>
        </authorList>
    </citation>
    <scope>NUCLEOTIDE SEQUENCE</scope>
    <source>
        <strain evidence="2">CBS 175.79</strain>
    </source>
</reference>
<name>A0A6A5X6P9_9PLEO</name>
<keyword evidence="1" id="KW-0472">Membrane</keyword>
<proteinExistence type="predicted"/>
<keyword evidence="1" id="KW-1133">Transmembrane helix</keyword>
<evidence type="ECO:0000256" key="1">
    <source>
        <dbReference type="SAM" id="Phobius"/>
    </source>
</evidence>
<gene>
    <name evidence="2" type="ORF">BU24DRAFT_93461</name>
</gene>
<accession>A0A6A5X6P9</accession>